<gene>
    <name evidence="2" type="ORF">Thi970DRAFT_03936</name>
</gene>
<proteinExistence type="predicted"/>
<dbReference type="eggNOG" id="ENOG502ZS4D">
    <property type="taxonomic scope" value="Bacteria"/>
</dbReference>
<feature type="transmembrane region" description="Helical" evidence="1">
    <location>
        <begin position="98"/>
        <end position="118"/>
    </location>
</feature>
<organism evidence="2 3">
    <name type="scientific">Thiorhodovibrio frisius</name>
    <dbReference type="NCBI Taxonomy" id="631362"/>
    <lineage>
        <taxon>Bacteria</taxon>
        <taxon>Pseudomonadati</taxon>
        <taxon>Pseudomonadota</taxon>
        <taxon>Gammaproteobacteria</taxon>
        <taxon>Chromatiales</taxon>
        <taxon>Chromatiaceae</taxon>
        <taxon>Thiorhodovibrio</taxon>
    </lineage>
</organism>
<accession>H8Z4Q3</accession>
<keyword evidence="3" id="KW-1185">Reference proteome</keyword>
<evidence type="ECO:0000313" key="2">
    <source>
        <dbReference type="EMBL" id="EIC20310.1"/>
    </source>
</evidence>
<dbReference type="Proteomes" id="UP000002964">
    <property type="component" value="Unassembled WGS sequence"/>
</dbReference>
<dbReference type="HOGENOM" id="CLU_106299_0_0_6"/>
<evidence type="ECO:0000313" key="3">
    <source>
        <dbReference type="Proteomes" id="UP000002964"/>
    </source>
</evidence>
<feature type="transmembrane region" description="Helical" evidence="1">
    <location>
        <begin position="124"/>
        <end position="143"/>
    </location>
</feature>
<dbReference type="OrthoDB" id="8562352at2"/>
<protein>
    <submittedName>
        <fullName evidence="2">2-vinyl bacteriochlorophyllide hydratase</fullName>
    </submittedName>
</protein>
<dbReference type="InterPro" id="IPR009905">
    <property type="entry name" value="BCHF"/>
</dbReference>
<feature type="transmembrane region" description="Helical" evidence="1">
    <location>
        <begin position="57"/>
        <end position="78"/>
    </location>
</feature>
<dbReference type="Pfam" id="PF07284">
    <property type="entry name" value="BCHF"/>
    <property type="match status" value="1"/>
</dbReference>
<dbReference type="AlphaFoldDB" id="H8Z4Q3"/>
<dbReference type="STRING" id="631362.Thi970DRAFT_03936"/>
<dbReference type="RefSeq" id="WP_009150713.1">
    <property type="nucleotide sequence ID" value="NZ_CP121471.1"/>
</dbReference>
<keyword evidence="1" id="KW-0812">Transmembrane</keyword>
<reference evidence="3" key="1">
    <citation type="submission" date="2011-06" db="EMBL/GenBank/DDBJ databases">
        <authorList>
            <consortium name="US DOE Joint Genome Institute (JGI-PGF)"/>
            <person name="Lucas S."/>
            <person name="Han J."/>
            <person name="Lapidus A."/>
            <person name="Cheng J.-F."/>
            <person name="Goodwin L."/>
            <person name="Pitluck S."/>
            <person name="Peters L."/>
            <person name="Land M.L."/>
            <person name="Hauser L."/>
            <person name="Vogl K."/>
            <person name="Liu Z."/>
            <person name="Overmann J."/>
            <person name="Frigaard N.-U."/>
            <person name="Bryant D.A."/>
            <person name="Woyke T.J."/>
        </authorList>
    </citation>
    <scope>NUCLEOTIDE SEQUENCE [LARGE SCALE GENOMIC DNA]</scope>
    <source>
        <strain evidence="3">970</strain>
    </source>
</reference>
<dbReference type="GO" id="GO:0019685">
    <property type="term" value="P:photosynthesis, dark reaction"/>
    <property type="evidence" value="ECO:0007669"/>
    <property type="project" value="InterPro"/>
</dbReference>
<name>H8Z4Q3_9GAMM</name>
<dbReference type="GO" id="GO:0030494">
    <property type="term" value="P:bacteriochlorophyll biosynthetic process"/>
    <property type="evidence" value="ECO:0007669"/>
    <property type="project" value="InterPro"/>
</dbReference>
<dbReference type="NCBIfam" id="TIGR02020">
    <property type="entry name" value="BchF"/>
    <property type="match status" value="1"/>
</dbReference>
<sequence>MTRPIPPLYTPEERRRRDESPWTLVQGILAPVQFLVFLVSLVLVLRYLATGSGELAATWSIVIKTLILYTIMITGSIWEKVVFGKYLFARSFFWEDVFSMLVLAQHTAYLGALLTGWLDTRGQMWLALAAYATYVVNATQFLLKLRAARLSSQANATAGENAA</sequence>
<evidence type="ECO:0000256" key="1">
    <source>
        <dbReference type="SAM" id="Phobius"/>
    </source>
</evidence>
<keyword evidence="1" id="KW-1133">Transmembrane helix</keyword>
<keyword evidence="1" id="KW-0472">Membrane</keyword>
<dbReference type="GO" id="GO:0016836">
    <property type="term" value="F:hydro-lyase activity"/>
    <property type="evidence" value="ECO:0007669"/>
    <property type="project" value="InterPro"/>
</dbReference>
<dbReference type="EMBL" id="JH603170">
    <property type="protein sequence ID" value="EIC20310.1"/>
    <property type="molecule type" value="Genomic_DNA"/>
</dbReference>
<reference evidence="2 3" key="2">
    <citation type="submission" date="2011-11" db="EMBL/GenBank/DDBJ databases">
        <authorList>
            <consortium name="US DOE Joint Genome Institute"/>
            <person name="Lucas S."/>
            <person name="Han J."/>
            <person name="Lapidus A."/>
            <person name="Cheng J.-F."/>
            <person name="Goodwin L."/>
            <person name="Pitluck S."/>
            <person name="Peters L."/>
            <person name="Ovchinnikova G."/>
            <person name="Zhang X."/>
            <person name="Detter J.C."/>
            <person name="Han C."/>
            <person name="Tapia R."/>
            <person name="Land M."/>
            <person name="Hauser L."/>
            <person name="Kyrpides N."/>
            <person name="Ivanova N."/>
            <person name="Pagani I."/>
            <person name="Vogl K."/>
            <person name="Liu Z."/>
            <person name="Overmann J."/>
            <person name="Frigaard N.-U."/>
            <person name="Bryant D."/>
            <person name="Woyke T."/>
        </authorList>
    </citation>
    <scope>NUCLEOTIDE SEQUENCE [LARGE SCALE GENOMIC DNA]</scope>
    <source>
        <strain evidence="2 3">970</strain>
    </source>
</reference>
<feature type="transmembrane region" description="Helical" evidence="1">
    <location>
        <begin position="21"/>
        <end position="45"/>
    </location>
</feature>